<feature type="chain" id="PRO_5030804714" description="Deoxyribonuclease NucA/NucB domain-containing protein" evidence="2">
    <location>
        <begin position="43"/>
        <end position="465"/>
    </location>
</feature>
<evidence type="ECO:0000256" key="1">
    <source>
        <dbReference type="SAM" id="MobiDB-lite"/>
    </source>
</evidence>
<dbReference type="RefSeq" id="WP_186287796.1">
    <property type="nucleotide sequence ID" value="NZ_JACMSF010000095.1"/>
</dbReference>
<dbReference type="InterPro" id="IPR029476">
    <property type="entry name" value="DNase_NucA_NucB"/>
</dbReference>
<accession>A0A7X1JBX6</accession>
<sequence>MGCSSRSPKGRMPALRAKGRLTVIALGIASLTTMLTGTNAQAAGSADSGEGQIVWLRSSKPIDLPLGTDYQQALSRQRSAVSAERLQTSETPTPPQPSSEANEQRIARESGETYVAEPGEAAAEQRIGVAAALTKEQCRAMSDAHDDAGKIINHFSFCRWGYNTAVKLNGQGGVEGMVRFRETEIGTGSGEMRDATIEVHTDQVTASGKFNDAAMMSFYIGQAGWPSSSSCKVADVSSNPFTTNVGDWRDEYIAYGLVSDRGSGTGPDDIATCVYQHQWKVTGGGATTPWSNGPTNGVRFDSTKSLGSKYYDAGVIFDRVTPSFSYDRAQNDTKGVANHIYDALYKPQTTYPPKDGKVIPGDIWNGNWRPLHRNWTNYDAAAAEVTQKNRSAKDAACRRLSRPDDTYQCDEFPFASTKEGAGLGDGNFSVRYVPGTENSRAGTELADWYGTDRILHGNAYGMYVK</sequence>
<dbReference type="EMBL" id="JACMSF010000095">
    <property type="protein sequence ID" value="MBC2907860.1"/>
    <property type="molecule type" value="Genomic_DNA"/>
</dbReference>
<keyword evidence="2" id="KW-0732">Signal</keyword>
<dbReference type="AlphaFoldDB" id="A0A7X1JBX6"/>
<feature type="domain" description="Deoxyribonuclease NucA/NucB" evidence="3">
    <location>
        <begin position="377"/>
        <end position="462"/>
    </location>
</feature>
<comment type="caution">
    <text evidence="4">The sequence shown here is derived from an EMBL/GenBank/DDBJ whole genome shotgun (WGS) entry which is preliminary data.</text>
</comment>
<evidence type="ECO:0000313" key="4">
    <source>
        <dbReference type="EMBL" id="MBC2907860.1"/>
    </source>
</evidence>
<name>A0A7X1JBX6_9ACTN</name>
<evidence type="ECO:0000256" key="2">
    <source>
        <dbReference type="SAM" id="SignalP"/>
    </source>
</evidence>
<dbReference type="Pfam" id="PF14040">
    <property type="entry name" value="DNase_NucA_NucB"/>
    <property type="match status" value="1"/>
</dbReference>
<evidence type="ECO:0000313" key="5">
    <source>
        <dbReference type="Proteomes" id="UP000584670"/>
    </source>
</evidence>
<reference evidence="4 5" key="1">
    <citation type="submission" date="2020-08" db="EMBL/GenBank/DDBJ databases">
        <title>Streptomyces sp. PSKA01 genome sequencing and assembly.</title>
        <authorList>
            <person name="Mandal S."/>
            <person name="Maiti P.K."/>
            <person name="Das P."/>
        </authorList>
    </citation>
    <scope>NUCLEOTIDE SEQUENCE [LARGE SCALE GENOMIC DNA]</scope>
    <source>
        <strain evidence="4 5">PSKA01</strain>
    </source>
</reference>
<proteinExistence type="predicted"/>
<keyword evidence="5" id="KW-1185">Reference proteome</keyword>
<organism evidence="4 5">
    <name type="scientific">Streptomyces cupreus</name>
    <dbReference type="NCBI Taxonomy" id="2759956"/>
    <lineage>
        <taxon>Bacteria</taxon>
        <taxon>Bacillati</taxon>
        <taxon>Actinomycetota</taxon>
        <taxon>Actinomycetes</taxon>
        <taxon>Kitasatosporales</taxon>
        <taxon>Streptomycetaceae</taxon>
        <taxon>Streptomyces</taxon>
    </lineage>
</organism>
<protein>
    <recommendedName>
        <fullName evidence="3">Deoxyribonuclease NucA/NucB domain-containing protein</fullName>
    </recommendedName>
</protein>
<evidence type="ECO:0000259" key="3">
    <source>
        <dbReference type="Pfam" id="PF14040"/>
    </source>
</evidence>
<feature type="region of interest" description="Disordered" evidence="1">
    <location>
        <begin position="75"/>
        <end position="103"/>
    </location>
</feature>
<feature type="signal peptide" evidence="2">
    <location>
        <begin position="1"/>
        <end position="42"/>
    </location>
</feature>
<gene>
    <name evidence="4" type="ORF">H4N64_41420</name>
</gene>
<dbReference type="Proteomes" id="UP000584670">
    <property type="component" value="Unassembled WGS sequence"/>
</dbReference>